<dbReference type="InterPro" id="IPR036895">
    <property type="entry name" value="Uracil-DNA_glycosylase-like_sf"/>
</dbReference>
<dbReference type="CDD" id="cd10028">
    <property type="entry name" value="UDG-F2_TDG_MUG"/>
    <property type="match status" value="1"/>
</dbReference>
<keyword evidence="5" id="KW-1185">Reference proteome</keyword>
<keyword evidence="1" id="KW-0227">DNA damage</keyword>
<dbReference type="PANTHER" id="PTHR12159">
    <property type="entry name" value="G/T AND G/U MISMATCH-SPECIFIC DNA GLYCOSYLASE"/>
    <property type="match status" value="1"/>
</dbReference>
<evidence type="ECO:0000313" key="4">
    <source>
        <dbReference type="EMBL" id="VEL19718.1"/>
    </source>
</evidence>
<sequence>MDWTHAYAGQLVLKPEICDITADQSNSSMSLGPENEQKVKLSKKELDRLTGLTEEEVKDKQLPDYLKDGLDMVIVRTCLYQSELVPLEVTCYDDSKMVDYGIGFTNVCTRPTKGAADLTRKEMKAGAAIMLEKMRRYKPRIAVFNGKGII</sequence>
<comment type="caution">
    <text evidence="4">The sequence shown here is derived from an EMBL/GenBank/DDBJ whole genome shotgun (WGS) entry which is preliminary data.</text>
</comment>
<dbReference type="AlphaFoldDB" id="A0A3S5AGC5"/>
<dbReference type="GO" id="GO:0004844">
    <property type="term" value="F:uracil DNA N-glycosylase activity"/>
    <property type="evidence" value="ECO:0007669"/>
    <property type="project" value="TreeGrafter"/>
</dbReference>
<evidence type="ECO:0000256" key="3">
    <source>
        <dbReference type="ARBA" id="ARBA00023204"/>
    </source>
</evidence>
<proteinExistence type="predicted"/>
<dbReference type="GO" id="GO:0005634">
    <property type="term" value="C:nucleus"/>
    <property type="evidence" value="ECO:0007669"/>
    <property type="project" value="TreeGrafter"/>
</dbReference>
<evidence type="ECO:0000256" key="1">
    <source>
        <dbReference type="ARBA" id="ARBA00022763"/>
    </source>
</evidence>
<dbReference type="Gene3D" id="3.40.470.10">
    <property type="entry name" value="Uracil-DNA glycosylase-like domain"/>
    <property type="match status" value="1"/>
</dbReference>
<evidence type="ECO:0000256" key="2">
    <source>
        <dbReference type="ARBA" id="ARBA00022801"/>
    </source>
</evidence>
<dbReference type="EMBL" id="CAAALY010042912">
    <property type="protein sequence ID" value="VEL19718.1"/>
    <property type="molecule type" value="Genomic_DNA"/>
</dbReference>
<dbReference type="Proteomes" id="UP000784294">
    <property type="component" value="Unassembled WGS sequence"/>
</dbReference>
<keyword evidence="2" id="KW-0378">Hydrolase</keyword>
<accession>A0A3S5AGC5</accession>
<name>A0A3S5AGC5_9PLAT</name>
<dbReference type="GO" id="GO:0008263">
    <property type="term" value="F:pyrimidine-specific mismatch base pair DNA N-glycosylase activity"/>
    <property type="evidence" value="ECO:0007669"/>
    <property type="project" value="TreeGrafter"/>
</dbReference>
<keyword evidence="3" id="KW-0234">DNA repair</keyword>
<dbReference type="PANTHER" id="PTHR12159:SF9">
    <property type="entry name" value="G_T MISMATCH-SPECIFIC THYMINE DNA GLYCOSYLASE"/>
    <property type="match status" value="1"/>
</dbReference>
<dbReference type="InterPro" id="IPR015637">
    <property type="entry name" value="MUG/TDG"/>
</dbReference>
<dbReference type="GO" id="GO:0006285">
    <property type="term" value="P:base-excision repair, AP site formation"/>
    <property type="evidence" value="ECO:0007669"/>
    <property type="project" value="InterPro"/>
</dbReference>
<dbReference type="OrthoDB" id="565731at2759"/>
<organism evidence="4 5">
    <name type="scientific">Protopolystoma xenopodis</name>
    <dbReference type="NCBI Taxonomy" id="117903"/>
    <lineage>
        <taxon>Eukaryota</taxon>
        <taxon>Metazoa</taxon>
        <taxon>Spiralia</taxon>
        <taxon>Lophotrochozoa</taxon>
        <taxon>Platyhelminthes</taxon>
        <taxon>Monogenea</taxon>
        <taxon>Polyopisthocotylea</taxon>
        <taxon>Polystomatidea</taxon>
        <taxon>Polystomatidae</taxon>
        <taxon>Protopolystoma</taxon>
    </lineage>
</organism>
<reference evidence="4" key="1">
    <citation type="submission" date="2018-11" db="EMBL/GenBank/DDBJ databases">
        <authorList>
            <consortium name="Pathogen Informatics"/>
        </authorList>
    </citation>
    <scope>NUCLEOTIDE SEQUENCE</scope>
</reference>
<gene>
    <name evidence="4" type="ORF">PXEA_LOCUS13158</name>
</gene>
<dbReference type="SUPFAM" id="SSF52141">
    <property type="entry name" value="Uracil-DNA glycosylase-like"/>
    <property type="match status" value="1"/>
</dbReference>
<protein>
    <submittedName>
        <fullName evidence="4">Uncharacterized protein</fullName>
    </submittedName>
</protein>
<evidence type="ECO:0000313" key="5">
    <source>
        <dbReference type="Proteomes" id="UP000784294"/>
    </source>
</evidence>